<dbReference type="EMBL" id="SSMQ01000021">
    <property type="protein sequence ID" value="TKD05249.1"/>
    <property type="molecule type" value="Genomic_DNA"/>
</dbReference>
<dbReference type="OrthoDB" id="5507928at2"/>
<sequence>MSVGRGLFVHVGLFVLASASAVAVWTRDEQPKALVQTEATVWSGRPADVAKVVFEGKNRKVALETKSDKLGVYYLGTLEREAAPPPATPDAGAPPPAPAGKTKTDFVSVGVAQKLVESLAPLKALRALGRIPDDRAAEFGLAEPDGTLTITIGGAERKLVLGGTTPGGGDRYVREPQSGETYVIDGSAVRDLDTAESRLVERELHGWKEAEVSTAELNAGGKKRQIVRGGPEGKRFWADPAAADQKDETAANFMAKLDRLRPTDYVMTEPAGKQDVLRVDYAAGASLGFLEVVRVPATDPLSTVEYFVRTERTRLYAKVPRQTAEQVEQDLGSILK</sequence>
<feature type="domain" description="DUF4340" evidence="3">
    <location>
        <begin position="114"/>
        <end position="270"/>
    </location>
</feature>
<accession>A0A4U1JAG4</accession>
<protein>
    <submittedName>
        <fullName evidence="4">DUF4340 domain-containing protein</fullName>
    </submittedName>
</protein>
<gene>
    <name evidence="4" type="ORF">E8A74_20825</name>
</gene>
<dbReference type="AlphaFoldDB" id="A0A4U1JAG4"/>
<dbReference type="Proteomes" id="UP000309215">
    <property type="component" value="Unassembled WGS sequence"/>
</dbReference>
<evidence type="ECO:0000259" key="3">
    <source>
        <dbReference type="Pfam" id="PF14238"/>
    </source>
</evidence>
<evidence type="ECO:0000256" key="2">
    <source>
        <dbReference type="SAM" id="SignalP"/>
    </source>
</evidence>
<evidence type="ECO:0000256" key="1">
    <source>
        <dbReference type="SAM" id="MobiDB-lite"/>
    </source>
</evidence>
<reference evidence="4 5" key="1">
    <citation type="submission" date="2019-04" db="EMBL/GenBank/DDBJ databases">
        <authorList>
            <person name="Li Y."/>
            <person name="Wang J."/>
        </authorList>
    </citation>
    <scope>NUCLEOTIDE SEQUENCE [LARGE SCALE GENOMIC DNA]</scope>
    <source>
        <strain evidence="4 5">DSM 14668</strain>
    </source>
</reference>
<organism evidence="4 5">
    <name type="scientific">Polyangium fumosum</name>
    <dbReference type="NCBI Taxonomy" id="889272"/>
    <lineage>
        <taxon>Bacteria</taxon>
        <taxon>Pseudomonadati</taxon>
        <taxon>Myxococcota</taxon>
        <taxon>Polyangia</taxon>
        <taxon>Polyangiales</taxon>
        <taxon>Polyangiaceae</taxon>
        <taxon>Polyangium</taxon>
    </lineage>
</organism>
<feature type="region of interest" description="Disordered" evidence="1">
    <location>
        <begin position="81"/>
        <end position="102"/>
    </location>
</feature>
<keyword evidence="2" id="KW-0732">Signal</keyword>
<keyword evidence="5" id="KW-1185">Reference proteome</keyword>
<dbReference type="Pfam" id="PF14238">
    <property type="entry name" value="DUF4340"/>
    <property type="match status" value="1"/>
</dbReference>
<name>A0A4U1JAG4_9BACT</name>
<dbReference type="InterPro" id="IPR025641">
    <property type="entry name" value="DUF4340"/>
</dbReference>
<feature type="compositionally biased region" description="Pro residues" evidence="1">
    <location>
        <begin position="83"/>
        <end position="98"/>
    </location>
</feature>
<feature type="chain" id="PRO_5020624018" evidence="2">
    <location>
        <begin position="24"/>
        <end position="336"/>
    </location>
</feature>
<feature type="signal peptide" evidence="2">
    <location>
        <begin position="1"/>
        <end position="23"/>
    </location>
</feature>
<comment type="caution">
    <text evidence="4">The sequence shown here is derived from an EMBL/GenBank/DDBJ whole genome shotgun (WGS) entry which is preliminary data.</text>
</comment>
<dbReference type="RefSeq" id="WP_136930797.1">
    <property type="nucleotide sequence ID" value="NZ_SSMQ01000021.1"/>
</dbReference>
<evidence type="ECO:0000313" key="4">
    <source>
        <dbReference type="EMBL" id="TKD05249.1"/>
    </source>
</evidence>
<proteinExistence type="predicted"/>
<evidence type="ECO:0000313" key="5">
    <source>
        <dbReference type="Proteomes" id="UP000309215"/>
    </source>
</evidence>